<dbReference type="Pfam" id="PF00410">
    <property type="entry name" value="Ribosomal_S8"/>
    <property type="match status" value="1"/>
</dbReference>
<dbReference type="HAMAP" id="MF_01302_B">
    <property type="entry name" value="Ribosomal_uS8_B"/>
    <property type="match status" value="1"/>
</dbReference>
<reference evidence="7 8" key="1">
    <citation type="journal article" date="2016" name="Nat. Commun.">
        <title>Thousands of microbial genomes shed light on interconnected biogeochemical processes in an aquifer system.</title>
        <authorList>
            <person name="Anantharaman K."/>
            <person name="Brown C.T."/>
            <person name="Hug L.A."/>
            <person name="Sharon I."/>
            <person name="Castelle C.J."/>
            <person name="Probst A.J."/>
            <person name="Thomas B.C."/>
            <person name="Singh A."/>
            <person name="Wilkins M.J."/>
            <person name="Karaoz U."/>
            <person name="Brodie E.L."/>
            <person name="Williams K.H."/>
            <person name="Hubbard S.S."/>
            <person name="Banfield J.F."/>
        </authorList>
    </citation>
    <scope>NUCLEOTIDE SEQUENCE [LARGE SCALE GENOMIC DNA]</scope>
</reference>
<dbReference type="NCBIfam" id="NF001109">
    <property type="entry name" value="PRK00136.1"/>
    <property type="match status" value="1"/>
</dbReference>
<comment type="similarity">
    <text evidence="1 5 6">Belongs to the universal ribosomal protein uS8 family.</text>
</comment>
<evidence type="ECO:0000256" key="4">
    <source>
        <dbReference type="ARBA" id="ARBA00035258"/>
    </source>
</evidence>
<comment type="caution">
    <text evidence="7">The sequence shown here is derived from an EMBL/GenBank/DDBJ whole genome shotgun (WGS) entry which is preliminary data.</text>
</comment>
<dbReference type="InterPro" id="IPR035987">
    <property type="entry name" value="Ribosomal_uS8_sf"/>
</dbReference>
<evidence type="ECO:0000313" key="8">
    <source>
        <dbReference type="Proteomes" id="UP000176751"/>
    </source>
</evidence>
<dbReference type="GO" id="GO:0005737">
    <property type="term" value="C:cytoplasm"/>
    <property type="evidence" value="ECO:0007669"/>
    <property type="project" value="UniProtKB-ARBA"/>
</dbReference>
<proteinExistence type="inferred from homology"/>
<dbReference type="Gene3D" id="3.30.1490.10">
    <property type="match status" value="1"/>
</dbReference>
<organism evidence="7 8">
    <name type="scientific">Candidatus Curtissbacteria bacterium RIFOXYA1_FULL_41_14</name>
    <dbReference type="NCBI Taxonomy" id="1797737"/>
    <lineage>
        <taxon>Bacteria</taxon>
        <taxon>Candidatus Curtissiibacteriota</taxon>
    </lineage>
</organism>
<name>A0A1F5HCC8_9BACT</name>
<keyword evidence="5" id="KW-0694">RNA-binding</keyword>
<keyword evidence="2 5" id="KW-0689">Ribosomal protein</keyword>
<accession>A0A1F5HCC8</accession>
<protein>
    <recommendedName>
        <fullName evidence="4 5">Small ribosomal subunit protein uS8</fullName>
    </recommendedName>
</protein>
<keyword evidence="3 5" id="KW-0687">Ribonucleoprotein</keyword>
<dbReference type="FunFam" id="3.30.1490.10:FF:000001">
    <property type="entry name" value="30S ribosomal protein S8"/>
    <property type="match status" value="1"/>
</dbReference>
<dbReference type="STRING" id="1797737.A2196_02545"/>
<evidence type="ECO:0000313" key="7">
    <source>
        <dbReference type="EMBL" id="OGE01740.1"/>
    </source>
</evidence>
<evidence type="ECO:0000256" key="1">
    <source>
        <dbReference type="ARBA" id="ARBA00006471"/>
    </source>
</evidence>
<evidence type="ECO:0000256" key="3">
    <source>
        <dbReference type="ARBA" id="ARBA00023274"/>
    </source>
</evidence>
<gene>
    <name evidence="5" type="primary">rpsH</name>
    <name evidence="7" type="ORF">A2196_02545</name>
</gene>
<evidence type="ECO:0000256" key="6">
    <source>
        <dbReference type="RuleBase" id="RU003660"/>
    </source>
</evidence>
<dbReference type="AlphaFoldDB" id="A0A1F5HCC8"/>
<dbReference type="Gene3D" id="3.30.1370.30">
    <property type="match status" value="1"/>
</dbReference>
<dbReference type="GO" id="GO:0006412">
    <property type="term" value="P:translation"/>
    <property type="evidence" value="ECO:0007669"/>
    <property type="project" value="UniProtKB-UniRule"/>
</dbReference>
<dbReference type="InterPro" id="IPR047863">
    <property type="entry name" value="Ribosomal_uS8_CS"/>
</dbReference>
<evidence type="ECO:0000256" key="2">
    <source>
        <dbReference type="ARBA" id="ARBA00022980"/>
    </source>
</evidence>
<dbReference type="GO" id="GO:0019843">
    <property type="term" value="F:rRNA binding"/>
    <property type="evidence" value="ECO:0007669"/>
    <property type="project" value="UniProtKB-UniRule"/>
</dbReference>
<dbReference type="GO" id="GO:0003735">
    <property type="term" value="F:structural constituent of ribosome"/>
    <property type="evidence" value="ECO:0007669"/>
    <property type="project" value="InterPro"/>
</dbReference>
<dbReference type="PANTHER" id="PTHR11758">
    <property type="entry name" value="40S RIBOSOMAL PROTEIN S15A"/>
    <property type="match status" value="1"/>
</dbReference>
<comment type="function">
    <text evidence="5">One of the primary rRNA binding proteins, it binds directly to 16S rRNA central domain where it helps coordinate assembly of the platform of the 30S subunit.</text>
</comment>
<dbReference type="GO" id="GO:0005840">
    <property type="term" value="C:ribosome"/>
    <property type="evidence" value="ECO:0007669"/>
    <property type="project" value="UniProtKB-KW"/>
</dbReference>
<dbReference type="EMBL" id="MFCA01000025">
    <property type="protein sequence ID" value="OGE01740.1"/>
    <property type="molecule type" value="Genomic_DNA"/>
</dbReference>
<evidence type="ECO:0000256" key="5">
    <source>
        <dbReference type="HAMAP-Rule" id="MF_01302"/>
    </source>
</evidence>
<comment type="subunit">
    <text evidence="5">Part of the 30S ribosomal subunit. Contacts proteins S5 and S12.</text>
</comment>
<dbReference type="Proteomes" id="UP000176751">
    <property type="component" value="Unassembled WGS sequence"/>
</dbReference>
<sequence>MDPIADMLVTIKNGYMAQKPKVFVPYSGFKLQIAKVLEKEKVVSKVTKKSTRDLKDKPEIEIELLYEGRKPKVWQIKRVSKLGLRVYTKSKNIKKLKGGRGIVIISTPNGVMTGSEAKAKNLGGEIICQIW</sequence>
<dbReference type="GO" id="GO:1990904">
    <property type="term" value="C:ribonucleoprotein complex"/>
    <property type="evidence" value="ECO:0007669"/>
    <property type="project" value="UniProtKB-KW"/>
</dbReference>
<keyword evidence="5" id="KW-0699">rRNA-binding</keyword>
<dbReference type="PROSITE" id="PS00053">
    <property type="entry name" value="RIBOSOMAL_S8"/>
    <property type="match status" value="1"/>
</dbReference>
<dbReference type="SUPFAM" id="SSF56047">
    <property type="entry name" value="Ribosomal protein S8"/>
    <property type="match status" value="1"/>
</dbReference>
<dbReference type="InterPro" id="IPR000630">
    <property type="entry name" value="Ribosomal_uS8"/>
</dbReference>